<feature type="non-terminal residue" evidence="2">
    <location>
        <position position="80"/>
    </location>
</feature>
<accession>A0A1B7MG18</accession>
<gene>
    <name evidence="2" type="ORF">K503DRAFT_812478</name>
</gene>
<proteinExistence type="predicted"/>
<dbReference type="InParanoid" id="A0A1B7MG18"/>
<keyword evidence="3" id="KW-1185">Reference proteome</keyword>
<feature type="domain" description="CxC1-like cysteine cluster associated with KDZ transposases" evidence="1">
    <location>
        <begin position="10"/>
        <end position="73"/>
    </location>
</feature>
<dbReference type="InterPro" id="IPR041320">
    <property type="entry name" value="CxC1"/>
</dbReference>
<dbReference type="STRING" id="1314800.A0A1B7MG18"/>
<dbReference type="EMBL" id="KV449352">
    <property type="protein sequence ID" value="OAX31551.1"/>
    <property type="molecule type" value="Genomic_DNA"/>
</dbReference>
<dbReference type="AlphaFoldDB" id="A0A1B7MG18"/>
<evidence type="ECO:0000313" key="3">
    <source>
        <dbReference type="Proteomes" id="UP000092154"/>
    </source>
</evidence>
<organism evidence="2 3">
    <name type="scientific">Rhizopogon vinicolor AM-OR11-026</name>
    <dbReference type="NCBI Taxonomy" id="1314800"/>
    <lineage>
        <taxon>Eukaryota</taxon>
        <taxon>Fungi</taxon>
        <taxon>Dikarya</taxon>
        <taxon>Basidiomycota</taxon>
        <taxon>Agaricomycotina</taxon>
        <taxon>Agaricomycetes</taxon>
        <taxon>Agaricomycetidae</taxon>
        <taxon>Boletales</taxon>
        <taxon>Suillineae</taxon>
        <taxon>Rhizopogonaceae</taxon>
        <taxon>Rhizopogon</taxon>
    </lineage>
</organism>
<protein>
    <recommendedName>
        <fullName evidence="1">CxC1-like cysteine cluster associated with KDZ transposases domain-containing protein</fullName>
    </recommendedName>
</protein>
<dbReference type="Pfam" id="PF18802">
    <property type="entry name" value="CxC1"/>
    <property type="match status" value="1"/>
</dbReference>
<evidence type="ECO:0000259" key="1">
    <source>
        <dbReference type="Pfam" id="PF18802"/>
    </source>
</evidence>
<name>A0A1B7MG18_9AGAM</name>
<sequence length="80" mass="8900">MTSLAFTSVDVLSCKCSSLPQVLVYHGLFPMVPSQPRMAISIELLSFYHALFERSCDAINALASALKTHYSRRGYQMIDA</sequence>
<evidence type="ECO:0000313" key="2">
    <source>
        <dbReference type="EMBL" id="OAX31551.1"/>
    </source>
</evidence>
<dbReference type="Proteomes" id="UP000092154">
    <property type="component" value="Unassembled WGS sequence"/>
</dbReference>
<dbReference type="OrthoDB" id="2647060at2759"/>
<reference evidence="2 3" key="1">
    <citation type="submission" date="2016-06" db="EMBL/GenBank/DDBJ databases">
        <title>Comparative genomics of the ectomycorrhizal sister species Rhizopogon vinicolor and Rhizopogon vesiculosus (Basidiomycota: Boletales) reveals a divergence of the mating type B locus.</title>
        <authorList>
            <consortium name="DOE Joint Genome Institute"/>
            <person name="Mujic A.B."/>
            <person name="Kuo A."/>
            <person name="Tritt A."/>
            <person name="Lipzen A."/>
            <person name="Chen C."/>
            <person name="Johnson J."/>
            <person name="Sharma A."/>
            <person name="Barry K."/>
            <person name="Grigoriev I.V."/>
            <person name="Spatafora J.W."/>
        </authorList>
    </citation>
    <scope>NUCLEOTIDE SEQUENCE [LARGE SCALE GENOMIC DNA]</scope>
    <source>
        <strain evidence="2 3">AM-OR11-026</strain>
    </source>
</reference>